<name>A0ABV7ABS5_9RHOB</name>
<evidence type="ECO:0000256" key="1">
    <source>
        <dbReference type="ARBA" id="ARBA00022679"/>
    </source>
</evidence>
<dbReference type="RefSeq" id="WP_377831317.1">
    <property type="nucleotide sequence ID" value="NZ_JBHRSK010000002.1"/>
</dbReference>
<dbReference type="Gene3D" id="3.40.50.150">
    <property type="entry name" value="Vaccinia Virus protein VP39"/>
    <property type="match status" value="1"/>
</dbReference>
<feature type="domain" description="Methyltransferase" evidence="2">
    <location>
        <begin position="34"/>
        <end position="127"/>
    </location>
</feature>
<proteinExistence type="predicted"/>
<protein>
    <submittedName>
        <fullName evidence="3">SAM-dependent methyltransferase</fullName>
        <ecNumber evidence="3">2.1.1.-</ecNumber>
    </submittedName>
</protein>
<organism evidence="3 4">
    <name type="scientific">Acidimangrovimonas pyrenivorans</name>
    <dbReference type="NCBI Taxonomy" id="2030798"/>
    <lineage>
        <taxon>Bacteria</taxon>
        <taxon>Pseudomonadati</taxon>
        <taxon>Pseudomonadota</taxon>
        <taxon>Alphaproteobacteria</taxon>
        <taxon>Rhodobacterales</taxon>
        <taxon>Paracoccaceae</taxon>
        <taxon>Acidimangrovimonas</taxon>
    </lineage>
</organism>
<keyword evidence="1 3" id="KW-0808">Transferase</keyword>
<sequence length="198" mass="21501">MWDERFAGEDYLFGTEPAAFLAAQAGRLQAGSDVLCVADGEGRNSVYLAGLGHRVTAMDGAANGIAKAKKLAERRGVAVDYHLADIAEWDWSEGTYDAVVAVFIQFMGPEMRRRVFDGLTRTLKPGGVLLLHGYTPKQLDYGTGGPRILENLYTADQLRAELPGVEIETLREYEAMVDEGKGHSGRSALVDLIGRKPG</sequence>
<dbReference type="InterPro" id="IPR029063">
    <property type="entry name" value="SAM-dependent_MTases_sf"/>
</dbReference>
<dbReference type="GO" id="GO:0032259">
    <property type="term" value="P:methylation"/>
    <property type="evidence" value="ECO:0007669"/>
    <property type="project" value="UniProtKB-KW"/>
</dbReference>
<evidence type="ECO:0000259" key="2">
    <source>
        <dbReference type="Pfam" id="PF13649"/>
    </source>
</evidence>
<keyword evidence="3" id="KW-0489">Methyltransferase</keyword>
<dbReference type="GO" id="GO:0008168">
    <property type="term" value="F:methyltransferase activity"/>
    <property type="evidence" value="ECO:0007669"/>
    <property type="project" value="UniProtKB-KW"/>
</dbReference>
<keyword evidence="4" id="KW-1185">Reference proteome</keyword>
<dbReference type="CDD" id="cd02440">
    <property type="entry name" value="AdoMet_MTases"/>
    <property type="match status" value="1"/>
</dbReference>
<dbReference type="Pfam" id="PF13649">
    <property type="entry name" value="Methyltransf_25"/>
    <property type="match status" value="1"/>
</dbReference>
<dbReference type="PANTHER" id="PTHR43861:SF3">
    <property type="entry name" value="PUTATIVE (AFU_ORTHOLOGUE AFUA_2G14390)-RELATED"/>
    <property type="match status" value="1"/>
</dbReference>
<dbReference type="Proteomes" id="UP001595443">
    <property type="component" value="Unassembled WGS sequence"/>
</dbReference>
<dbReference type="SUPFAM" id="SSF53335">
    <property type="entry name" value="S-adenosyl-L-methionine-dependent methyltransferases"/>
    <property type="match status" value="1"/>
</dbReference>
<accession>A0ABV7ABS5</accession>
<reference evidence="4" key="1">
    <citation type="journal article" date="2019" name="Int. J. Syst. Evol. Microbiol.">
        <title>The Global Catalogue of Microorganisms (GCM) 10K type strain sequencing project: providing services to taxonomists for standard genome sequencing and annotation.</title>
        <authorList>
            <consortium name="The Broad Institute Genomics Platform"/>
            <consortium name="The Broad Institute Genome Sequencing Center for Infectious Disease"/>
            <person name="Wu L."/>
            <person name="Ma J."/>
        </authorList>
    </citation>
    <scope>NUCLEOTIDE SEQUENCE [LARGE SCALE GENOMIC DNA]</scope>
    <source>
        <strain evidence="4">KCTC 62192</strain>
    </source>
</reference>
<dbReference type="EMBL" id="JBHRSK010000002">
    <property type="protein sequence ID" value="MFC2966758.1"/>
    <property type="molecule type" value="Genomic_DNA"/>
</dbReference>
<evidence type="ECO:0000313" key="4">
    <source>
        <dbReference type="Proteomes" id="UP001595443"/>
    </source>
</evidence>
<evidence type="ECO:0000313" key="3">
    <source>
        <dbReference type="EMBL" id="MFC2966758.1"/>
    </source>
</evidence>
<dbReference type="EC" id="2.1.1.-" evidence="3"/>
<gene>
    <name evidence="3" type="ORF">ACFOES_01500</name>
</gene>
<dbReference type="PANTHER" id="PTHR43861">
    <property type="entry name" value="TRANS-ACONITATE 2-METHYLTRANSFERASE-RELATED"/>
    <property type="match status" value="1"/>
</dbReference>
<dbReference type="InterPro" id="IPR041698">
    <property type="entry name" value="Methyltransf_25"/>
</dbReference>
<comment type="caution">
    <text evidence="3">The sequence shown here is derived from an EMBL/GenBank/DDBJ whole genome shotgun (WGS) entry which is preliminary data.</text>
</comment>